<gene>
    <name evidence="2" type="ORF">LWI28_027268</name>
</gene>
<dbReference type="Pfam" id="PF00875">
    <property type="entry name" value="DNA_photolyase"/>
    <property type="match status" value="1"/>
</dbReference>
<accession>A0AAD5IKS4</accession>
<dbReference type="PANTHER" id="PTHR47832">
    <property type="entry name" value="DNA PHOTOLYASE"/>
    <property type="match status" value="1"/>
</dbReference>
<dbReference type="InterPro" id="IPR036155">
    <property type="entry name" value="Crypto/Photolyase_N_sf"/>
</dbReference>
<dbReference type="Pfam" id="PF00561">
    <property type="entry name" value="Abhydrolase_1"/>
    <property type="match status" value="1"/>
</dbReference>
<name>A0AAD5IKS4_ACENE</name>
<dbReference type="InterPro" id="IPR000073">
    <property type="entry name" value="AB_hydrolase_1"/>
</dbReference>
<sequence length="861" mass="98307">MAVVGFPGSLSLPSAPNRQTLRGGGRRNNCICCARSGSAILWFKQDLRVDDHFGLVAASKYQSLVPLYVFDHRILSRYSDEMLELVLFALEDLRKSLKEQGSDLMIRFGRVENVIRELVKEVRATSIFAEEEVEYHLCKMISIVDESLATMPSLDGKLEIFQWRTPFYDIKNLNDLPASYNDFTKLQLPPTSPIVSPMLPRARIELNWGDMPTFDELKEFMNKNPWKSKESWTVIKKMSAERILLEKLSELGKRIKKNLDIVHAPEKRADKSVFFTRKGNIVGGGTNSVLNALAAYLRYLEGTARSDWQEVHERLRNAESRDGASFFALFGPAVCLGIISRRRVHYEAIKYEKERNAGFLSPFGYSATTVAAAADAVCSMEWYWLMALRSLTSNERKYSTRIWRWNGYLIQYTVVGHEGPAILLVHGFGAFFEHYRDNISNIANSGNRVWAISVLGFGKSEKPNIVYTELMWAQLLRDFIVEVVGEPVHLAGNSIGGYFVAIVTSLWPALVKSLVLINSAGNVIPEKSFVPFSNERRTSRAAWLGARLLLFFLRSNLKNTVKQCYPTRIERADDWLISEMLRASHDPGVLVVLESIFSFNLSIPLNYLLEGFEEKILIIQGMKDPISDSKSKLAMLKEYCSGVVIKELDAGHCPHDERPEEVNSIIQKWIATVETSTDDCSLFFTRGLVMYLGSILKEDICWNKACKKLTGCHIRFCDESLRHYEGNTSNCNFGISDEIIHYNITRVKDFLRKLSFCVRWGLQSLRNLSEILQQQVKEYKESIWKETKGDSAKGIDAVDLLCNLSEYLKRKIKREFCLESLKKSFWRFKTMKKHQAAQKQTPPTESHQPQQLAFEISIQEP</sequence>
<evidence type="ECO:0000313" key="3">
    <source>
        <dbReference type="Proteomes" id="UP001064489"/>
    </source>
</evidence>
<proteinExistence type="predicted"/>
<dbReference type="AlphaFoldDB" id="A0AAD5IKS4"/>
<dbReference type="InterPro" id="IPR014729">
    <property type="entry name" value="Rossmann-like_a/b/a_fold"/>
</dbReference>
<dbReference type="Proteomes" id="UP001064489">
    <property type="component" value="Chromosome 2"/>
</dbReference>
<dbReference type="SUPFAM" id="SSF53474">
    <property type="entry name" value="alpha/beta-Hydrolases"/>
    <property type="match status" value="1"/>
</dbReference>
<comment type="caution">
    <text evidence="2">The sequence shown here is derived from an EMBL/GenBank/DDBJ whole genome shotgun (WGS) entry which is preliminary data.</text>
</comment>
<dbReference type="SUPFAM" id="SSF52425">
    <property type="entry name" value="Cryptochrome/photolyase, N-terminal domain"/>
    <property type="match status" value="1"/>
</dbReference>
<reference evidence="2" key="1">
    <citation type="journal article" date="2022" name="Plant J.">
        <title>Strategies of tolerance reflected in two North American maple genomes.</title>
        <authorList>
            <person name="McEvoy S.L."/>
            <person name="Sezen U.U."/>
            <person name="Trouern-Trend A."/>
            <person name="McMahon S.M."/>
            <person name="Schaberg P.G."/>
            <person name="Yang J."/>
            <person name="Wegrzyn J.L."/>
            <person name="Swenson N.G."/>
        </authorList>
    </citation>
    <scope>NUCLEOTIDE SEQUENCE</scope>
    <source>
        <strain evidence="2">91603</strain>
    </source>
</reference>
<evidence type="ECO:0000313" key="2">
    <source>
        <dbReference type="EMBL" id="KAI9162434.1"/>
    </source>
</evidence>
<organism evidence="2 3">
    <name type="scientific">Acer negundo</name>
    <name type="common">Box elder</name>
    <dbReference type="NCBI Taxonomy" id="4023"/>
    <lineage>
        <taxon>Eukaryota</taxon>
        <taxon>Viridiplantae</taxon>
        <taxon>Streptophyta</taxon>
        <taxon>Embryophyta</taxon>
        <taxon>Tracheophyta</taxon>
        <taxon>Spermatophyta</taxon>
        <taxon>Magnoliopsida</taxon>
        <taxon>eudicotyledons</taxon>
        <taxon>Gunneridae</taxon>
        <taxon>Pentapetalae</taxon>
        <taxon>rosids</taxon>
        <taxon>malvids</taxon>
        <taxon>Sapindales</taxon>
        <taxon>Sapindaceae</taxon>
        <taxon>Hippocastanoideae</taxon>
        <taxon>Acereae</taxon>
        <taxon>Acer</taxon>
    </lineage>
</organism>
<keyword evidence="3" id="KW-1185">Reference proteome</keyword>
<dbReference type="Gene3D" id="3.40.50.1820">
    <property type="entry name" value="alpha/beta hydrolase"/>
    <property type="match status" value="1"/>
</dbReference>
<dbReference type="Gene3D" id="3.40.50.620">
    <property type="entry name" value="HUPs"/>
    <property type="match status" value="1"/>
</dbReference>
<dbReference type="InterPro" id="IPR006050">
    <property type="entry name" value="DNA_photolyase_N"/>
</dbReference>
<dbReference type="PROSITE" id="PS51645">
    <property type="entry name" value="PHR_CRY_ALPHA_BETA"/>
    <property type="match status" value="1"/>
</dbReference>
<protein>
    <recommendedName>
        <fullName evidence="1">Photolyase/cryptochrome alpha/beta domain-containing protein</fullName>
    </recommendedName>
</protein>
<dbReference type="EMBL" id="JAJSOW010000106">
    <property type="protein sequence ID" value="KAI9162434.1"/>
    <property type="molecule type" value="Genomic_DNA"/>
</dbReference>
<reference evidence="2" key="2">
    <citation type="submission" date="2023-02" db="EMBL/GenBank/DDBJ databases">
        <authorList>
            <person name="Swenson N.G."/>
            <person name="Wegrzyn J.L."/>
            <person name="Mcevoy S.L."/>
        </authorList>
    </citation>
    <scope>NUCLEOTIDE SEQUENCE</scope>
    <source>
        <strain evidence="2">91603</strain>
        <tissue evidence="2">Leaf</tissue>
    </source>
</reference>
<feature type="domain" description="Photolyase/cryptochrome alpha/beta" evidence="1">
    <location>
        <begin position="37"/>
        <end position="178"/>
    </location>
</feature>
<dbReference type="PANTHER" id="PTHR47832:SF1">
    <property type="entry name" value="DNA PHOTOLYASE"/>
    <property type="match status" value="1"/>
</dbReference>
<dbReference type="InterPro" id="IPR029058">
    <property type="entry name" value="AB_hydrolase_fold"/>
</dbReference>
<evidence type="ECO:0000259" key="1">
    <source>
        <dbReference type="PROSITE" id="PS51645"/>
    </source>
</evidence>